<dbReference type="InterPro" id="IPR004576">
    <property type="entry name" value="Mfd"/>
</dbReference>
<evidence type="ECO:0000256" key="13">
    <source>
        <dbReference type="HAMAP-Rule" id="MF_00969"/>
    </source>
</evidence>
<dbReference type="EC" id="3.6.4.-" evidence="13"/>
<dbReference type="InterPro" id="IPR003711">
    <property type="entry name" value="CarD-like/TRCF_RID"/>
</dbReference>
<dbReference type="InterPro" id="IPR014001">
    <property type="entry name" value="Helicase_ATP-bd"/>
</dbReference>
<dbReference type="Gene3D" id="3.90.1150.50">
    <property type="entry name" value="Transcription-repair-coupling factor, D7 domain"/>
    <property type="match status" value="1"/>
</dbReference>
<keyword evidence="5 13" id="KW-0378">Hydrolase</keyword>
<dbReference type="FunFam" id="3.40.50.300:FF:000546">
    <property type="entry name" value="Transcription-repair-coupling factor"/>
    <property type="match status" value="1"/>
</dbReference>
<evidence type="ECO:0000313" key="17">
    <source>
        <dbReference type="Proteomes" id="UP000317638"/>
    </source>
</evidence>
<dbReference type="GO" id="GO:0005524">
    <property type="term" value="F:ATP binding"/>
    <property type="evidence" value="ECO:0007669"/>
    <property type="project" value="UniProtKB-UniRule"/>
</dbReference>
<dbReference type="EMBL" id="VKKG01000002">
    <property type="protein sequence ID" value="TRY18680.1"/>
    <property type="molecule type" value="Genomic_DNA"/>
</dbReference>
<dbReference type="CDD" id="cd17991">
    <property type="entry name" value="DEXHc_TRCF"/>
    <property type="match status" value="1"/>
</dbReference>
<evidence type="ECO:0000256" key="4">
    <source>
        <dbReference type="ARBA" id="ARBA00022763"/>
    </source>
</evidence>
<proteinExistence type="inferred from homology"/>
<keyword evidence="4 13" id="KW-0227">DNA damage</keyword>
<dbReference type="AlphaFoldDB" id="A0A553K1U7"/>
<evidence type="ECO:0000256" key="5">
    <source>
        <dbReference type="ARBA" id="ARBA00022801"/>
    </source>
</evidence>
<dbReference type="GO" id="GO:0006355">
    <property type="term" value="P:regulation of DNA-templated transcription"/>
    <property type="evidence" value="ECO:0007669"/>
    <property type="project" value="UniProtKB-UniRule"/>
</dbReference>
<evidence type="ECO:0000313" key="16">
    <source>
        <dbReference type="EMBL" id="TRY18680.1"/>
    </source>
</evidence>
<dbReference type="InterPro" id="IPR037235">
    <property type="entry name" value="TRCF-like_C_D7"/>
</dbReference>
<dbReference type="Gene3D" id="3.40.50.300">
    <property type="entry name" value="P-loop containing nucleotide triphosphate hydrolases"/>
    <property type="match status" value="2"/>
</dbReference>
<dbReference type="HAMAP" id="MF_00969">
    <property type="entry name" value="TRCF"/>
    <property type="match status" value="1"/>
</dbReference>
<evidence type="ECO:0000259" key="15">
    <source>
        <dbReference type="PROSITE" id="PS51194"/>
    </source>
</evidence>
<gene>
    <name evidence="13 16" type="primary">mfd</name>
    <name evidence="16" type="ORF">FOJ82_06055</name>
</gene>
<dbReference type="Gene3D" id="2.40.10.170">
    <property type="match status" value="1"/>
</dbReference>
<keyword evidence="9 13" id="KW-0234">DNA repair</keyword>
<evidence type="ECO:0000256" key="6">
    <source>
        <dbReference type="ARBA" id="ARBA00022806"/>
    </source>
</evidence>
<evidence type="ECO:0000256" key="12">
    <source>
        <dbReference type="ARBA" id="ARBA00070128"/>
    </source>
</evidence>
<dbReference type="InterPro" id="IPR011545">
    <property type="entry name" value="DEAD/DEAH_box_helicase_dom"/>
</dbReference>
<evidence type="ECO:0000256" key="10">
    <source>
        <dbReference type="ARBA" id="ARBA00061104"/>
    </source>
</evidence>
<dbReference type="SUPFAM" id="SSF52540">
    <property type="entry name" value="P-loop containing nucleoside triphosphate hydrolases"/>
    <property type="match status" value="4"/>
</dbReference>
<dbReference type="NCBIfam" id="TIGR00580">
    <property type="entry name" value="mfd"/>
    <property type="match status" value="1"/>
</dbReference>
<dbReference type="GO" id="GO:0003684">
    <property type="term" value="F:damaged DNA binding"/>
    <property type="evidence" value="ECO:0007669"/>
    <property type="project" value="InterPro"/>
</dbReference>
<keyword evidence="6" id="KW-0347">Helicase</keyword>
<keyword evidence="8 13" id="KW-0238">DNA-binding</keyword>
<dbReference type="InterPro" id="IPR047112">
    <property type="entry name" value="RecG/Mfd"/>
</dbReference>
<evidence type="ECO:0000256" key="2">
    <source>
        <dbReference type="ARBA" id="ARBA00022490"/>
    </source>
</evidence>
<dbReference type="InterPro" id="IPR027417">
    <property type="entry name" value="P-loop_NTPase"/>
</dbReference>
<keyword evidence="2 13" id="KW-0963">Cytoplasm</keyword>
<dbReference type="InterPro" id="IPR036101">
    <property type="entry name" value="CarD-like/TRCF_RID_sf"/>
</dbReference>
<dbReference type="SMART" id="SM00487">
    <property type="entry name" value="DEXDc"/>
    <property type="match status" value="1"/>
</dbReference>
<dbReference type="GO" id="GO:0003678">
    <property type="term" value="F:DNA helicase activity"/>
    <property type="evidence" value="ECO:0007669"/>
    <property type="project" value="TreeGrafter"/>
</dbReference>
<dbReference type="GO" id="GO:0005737">
    <property type="term" value="C:cytoplasm"/>
    <property type="evidence" value="ECO:0007669"/>
    <property type="project" value="UniProtKB-SubCell"/>
</dbReference>
<sequence length="1166" mass="128209">MKFAGLGSALESDPGIRATLTDARAAGVNTLDVTVVPAFFPVAAAMVAAESGRTVLLVTSTYREAENLTAEVGSLLGEDAVAYYPAWETLPHERLSPRADTVGRRLAVLRRLAGRDPELPVPSVVVAPVRSLLQPQVRGLADMAPVAVRVGQEYDLTQLITDLVAAAYNRVDMVERRGEFAVRGGIVDVFPPTEEHPVRIDFFGDEVEEIRYFTVADQRSTGDVVQAITASPCRELLLTDAVKLRAKKLMQQHPELSDMLERISQGHAVEGMEALTPVLVDGLEMLVDVLPEHSIVLATSPELVRARASELVTTSEEFLEASWAAAAGGGRSPIDLRGSSYWSLGDVRQHTLEVGHKWWSLTPFATEDSDDSASDYDAGSVHSRTLDISQPDGFRGDTEAAVNHIRAAVADGWRMLICVEGKGLASRMVELLGEQGLTAEVTDLEEEPRKGVVGIVLASLRVGWRAETSRIELITAADLSGQVADAQARRKLPARRKNTIQPLELKAGDPVVHEVHGVGRFVDMVKREVQGATRDYLVIEYAPSKRGHPGDRVFVPMDQLDQLTRYVGSDAPALDKMGGADWGKRKSRARKAVREISAELIKLYAARQATKGHAFGPDTPWQRELEDAFAYIETPDQLEAITEVKRDMEKVVPMDRLICGDVGFGKTEIAVRAAFKAVEDGKQVAVLVPTTLLVTQHYQTFAGRFAGFPVRMAQLSRFQTDAEVRKIQEEIASGRLDVVVGTHRLLSKETHFKNLGLVIIDEEQRFGVEHKERLKELRVNVDVLSMSATPIPRTLEIAITGIREMSVIATPPEERHPVLTFAGPYDTAQVRAAIRRELAREGQVFFVHNRVQTIEKTAAQLRELVPEARVVTAHGQMNEHRLEQVMLDFGERRADVLVCTTIVEAGLDISTANTLIVERSDTLGLSQLHQLRGRVGRSTERGYAYFLYPADKPLSEASHERLTTMASHTDLGSGMAIAMKDLELRGAGNLLGGEQSGHIADVGFDMYLRLVGEAVATFRGEDTEPEVPMRIEIPVEAHIPEDYISSERLRLEMYKQIAEIRSGEDIETVRAELTDRYGEPPASVEGLLAVSRLRNLAREHGIEEIVGQGKYIRFSPASLPESRQLRLNRLYPGSVVKQGSGQLLVPKPADDALGWATHLVEAIFSA</sequence>
<dbReference type="Pfam" id="PF03461">
    <property type="entry name" value="TRCF"/>
    <property type="match status" value="1"/>
</dbReference>
<evidence type="ECO:0000256" key="11">
    <source>
        <dbReference type="ARBA" id="ARBA00061399"/>
    </source>
</evidence>
<comment type="similarity">
    <text evidence="11 13">In the C-terminal section; belongs to the helicase family. RecG subfamily.</text>
</comment>
<dbReference type="GO" id="GO:0000716">
    <property type="term" value="P:transcription-coupled nucleotide-excision repair, DNA damage recognition"/>
    <property type="evidence" value="ECO:0007669"/>
    <property type="project" value="UniProtKB-UniRule"/>
</dbReference>
<dbReference type="PROSITE" id="PS51194">
    <property type="entry name" value="HELICASE_CTER"/>
    <property type="match status" value="1"/>
</dbReference>
<comment type="similarity">
    <text evidence="10 13">In the N-terminal section; belongs to the UvrB family.</text>
</comment>
<dbReference type="InterPro" id="IPR001650">
    <property type="entry name" value="Helicase_C-like"/>
</dbReference>
<feature type="domain" description="Helicase C-terminal" evidence="15">
    <location>
        <begin position="833"/>
        <end position="983"/>
    </location>
</feature>
<comment type="function">
    <text evidence="13">Couples transcription and DNA repair by recognizing RNA polymerase (RNAP) stalled at DNA lesions. Mediates ATP-dependent release of RNAP and its truncated transcript from the DNA, and recruitment of nucleotide excision repair machinery to the damaged site.</text>
</comment>
<dbReference type="SMART" id="SM00982">
    <property type="entry name" value="TRCF"/>
    <property type="match status" value="1"/>
</dbReference>
<dbReference type="Pfam" id="PF02559">
    <property type="entry name" value="CarD_TRCF_RID"/>
    <property type="match status" value="1"/>
</dbReference>
<dbReference type="Gene3D" id="3.40.50.11180">
    <property type="match status" value="1"/>
</dbReference>
<comment type="subcellular location">
    <subcellularLocation>
        <location evidence="1 13">Cytoplasm</location>
    </subcellularLocation>
</comment>
<dbReference type="SMART" id="SM01058">
    <property type="entry name" value="CarD_TRCF"/>
    <property type="match status" value="1"/>
</dbReference>
<dbReference type="Pfam" id="PF00270">
    <property type="entry name" value="DEAD"/>
    <property type="match status" value="1"/>
</dbReference>
<dbReference type="Gene3D" id="3.30.2060.10">
    <property type="entry name" value="Penicillin-binding protein 1b domain"/>
    <property type="match status" value="1"/>
</dbReference>
<evidence type="ECO:0000256" key="1">
    <source>
        <dbReference type="ARBA" id="ARBA00004496"/>
    </source>
</evidence>
<evidence type="ECO:0000256" key="3">
    <source>
        <dbReference type="ARBA" id="ARBA00022741"/>
    </source>
</evidence>
<dbReference type="FunFam" id="3.40.50.300:FF:000300">
    <property type="entry name" value="Transcription-repair-coupling factor"/>
    <property type="match status" value="1"/>
</dbReference>
<dbReference type="GO" id="GO:0016787">
    <property type="term" value="F:hydrolase activity"/>
    <property type="evidence" value="ECO:0007669"/>
    <property type="project" value="UniProtKB-KW"/>
</dbReference>
<name>A0A553K1U7_9ACTN</name>
<evidence type="ECO:0000256" key="9">
    <source>
        <dbReference type="ARBA" id="ARBA00023204"/>
    </source>
</evidence>
<dbReference type="Pfam" id="PF00271">
    <property type="entry name" value="Helicase_C"/>
    <property type="match status" value="1"/>
</dbReference>
<protein>
    <recommendedName>
        <fullName evidence="12 13">Transcription-repair-coupling factor</fullName>
        <shortName evidence="13">TRCF</shortName>
        <ecNumber evidence="13">3.6.4.-</ecNumber>
    </recommendedName>
</protein>
<dbReference type="RefSeq" id="WP_143937574.1">
    <property type="nucleotide sequence ID" value="NZ_VKKG01000002.1"/>
</dbReference>
<keyword evidence="17" id="KW-1185">Reference proteome</keyword>
<keyword evidence="7 13" id="KW-0067">ATP-binding</keyword>
<dbReference type="SUPFAM" id="SSF143517">
    <property type="entry name" value="TRCF domain-like"/>
    <property type="match status" value="1"/>
</dbReference>
<evidence type="ECO:0000259" key="14">
    <source>
        <dbReference type="PROSITE" id="PS51192"/>
    </source>
</evidence>
<dbReference type="InterPro" id="IPR005118">
    <property type="entry name" value="TRCF_C"/>
</dbReference>
<accession>A0A553K1U7</accession>
<keyword evidence="3 13" id="KW-0547">Nucleotide-binding</keyword>
<dbReference type="OrthoDB" id="9804325at2"/>
<dbReference type="SUPFAM" id="SSF141259">
    <property type="entry name" value="CarD-like"/>
    <property type="match status" value="1"/>
</dbReference>
<dbReference type="PANTHER" id="PTHR47964">
    <property type="entry name" value="ATP-DEPENDENT DNA HELICASE HOMOLOG RECG, CHLOROPLASTIC"/>
    <property type="match status" value="1"/>
</dbReference>
<evidence type="ECO:0000256" key="8">
    <source>
        <dbReference type="ARBA" id="ARBA00023125"/>
    </source>
</evidence>
<dbReference type="PROSITE" id="PS51192">
    <property type="entry name" value="HELICASE_ATP_BIND_1"/>
    <property type="match status" value="1"/>
</dbReference>
<evidence type="ECO:0000256" key="7">
    <source>
        <dbReference type="ARBA" id="ARBA00022840"/>
    </source>
</evidence>
<dbReference type="Pfam" id="PF17757">
    <property type="entry name" value="UvrB_inter"/>
    <property type="match status" value="1"/>
</dbReference>
<dbReference type="SMART" id="SM00490">
    <property type="entry name" value="HELICc"/>
    <property type="match status" value="1"/>
</dbReference>
<comment type="caution">
    <text evidence="16">The sequence shown here is derived from an EMBL/GenBank/DDBJ whole genome shotgun (WGS) entry which is preliminary data.</text>
</comment>
<dbReference type="InterPro" id="IPR041471">
    <property type="entry name" value="UvrB_inter"/>
</dbReference>
<feature type="domain" description="Helicase ATP-binding" evidence="14">
    <location>
        <begin position="647"/>
        <end position="808"/>
    </location>
</feature>
<dbReference type="Proteomes" id="UP000317638">
    <property type="component" value="Unassembled WGS sequence"/>
</dbReference>
<reference evidence="16 17" key="1">
    <citation type="submission" date="2019-07" db="EMBL/GenBank/DDBJ databases">
        <authorList>
            <person name="Zhou L.-Y."/>
        </authorList>
    </citation>
    <scope>NUCLEOTIDE SEQUENCE [LARGE SCALE GENOMIC DNA]</scope>
    <source>
        <strain evidence="16 17">YIM 101269</strain>
    </source>
</reference>
<organism evidence="16 17">
    <name type="scientific">Tessaracoccus rhinocerotis</name>
    <dbReference type="NCBI Taxonomy" id="1689449"/>
    <lineage>
        <taxon>Bacteria</taxon>
        <taxon>Bacillati</taxon>
        <taxon>Actinomycetota</taxon>
        <taxon>Actinomycetes</taxon>
        <taxon>Propionibacteriales</taxon>
        <taxon>Propionibacteriaceae</taxon>
        <taxon>Tessaracoccus</taxon>
    </lineage>
</organism>
<dbReference type="PANTHER" id="PTHR47964:SF1">
    <property type="entry name" value="ATP-DEPENDENT DNA HELICASE HOMOLOG RECG, CHLOROPLASTIC"/>
    <property type="match status" value="1"/>
</dbReference>